<dbReference type="Proteomes" id="UP000735302">
    <property type="component" value="Unassembled WGS sequence"/>
</dbReference>
<evidence type="ECO:0008006" key="4">
    <source>
        <dbReference type="Google" id="ProtNLM"/>
    </source>
</evidence>
<organism evidence="2 3">
    <name type="scientific">Plakobranchus ocellatus</name>
    <dbReference type="NCBI Taxonomy" id="259542"/>
    <lineage>
        <taxon>Eukaryota</taxon>
        <taxon>Metazoa</taxon>
        <taxon>Spiralia</taxon>
        <taxon>Lophotrochozoa</taxon>
        <taxon>Mollusca</taxon>
        <taxon>Gastropoda</taxon>
        <taxon>Heterobranchia</taxon>
        <taxon>Euthyneura</taxon>
        <taxon>Panpulmonata</taxon>
        <taxon>Sacoglossa</taxon>
        <taxon>Placobranchoidea</taxon>
        <taxon>Plakobranchidae</taxon>
        <taxon>Plakobranchus</taxon>
    </lineage>
</organism>
<keyword evidence="3" id="KW-1185">Reference proteome</keyword>
<sequence>MTTGAAVSLWAFISSSRQPITALLNCPCDVKQRLTLALCLLVLRLTSNKVEPTSYNRVMSMRERGRGRQREAVIGTETERQSYKEEEYSRRVQVRKSSTNDNA</sequence>
<comment type="caution">
    <text evidence="2">The sequence shown here is derived from an EMBL/GenBank/DDBJ whole genome shotgun (WGS) entry which is preliminary data.</text>
</comment>
<evidence type="ECO:0000313" key="2">
    <source>
        <dbReference type="EMBL" id="GFN76683.1"/>
    </source>
</evidence>
<gene>
    <name evidence="2" type="ORF">PoB_000318900</name>
</gene>
<feature type="compositionally biased region" description="Basic and acidic residues" evidence="1">
    <location>
        <begin position="60"/>
        <end position="90"/>
    </location>
</feature>
<dbReference type="AlphaFoldDB" id="A0AAV3Y395"/>
<proteinExistence type="predicted"/>
<dbReference type="EMBL" id="BLXT01000407">
    <property type="protein sequence ID" value="GFN76683.1"/>
    <property type="molecule type" value="Genomic_DNA"/>
</dbReference>
<protein>
    <recommendedName>
        <fullName evidence="4">Secreted protein</fullName>
    </recommendedName>
</protein>
<evidence type="ECO:0000313" key="3">
    <source>
        <dbReference type="Proteomes" id="UP000735302"/>
    </source>
</evidence>
<feature type="region of interest" description="Disordered" evidence="1">
    <location>
        <begin position="56"/>
        <end position="103"/>
    </location>
</feature>
<name>A0AAV3Y395_9GAST</name>
<reference evidence="2 3" key="1">
    <citation type="journal article" date="2021" name="Elife">
        <title>Chloroplast acquisition without the gene transfer in kleptoplastic sea slugs, Plakobranchus ocellatus.</title>
        <authorList>
            <person name="Maeda T."/>
            <person name="Takahashi S."/>
            <person name="Yoshida T."/>
            <person name="Shimamura S."/>
            <person name="Takaki Y."/>
            <person name="Nagai Y."/>
            <person name="Toyoda A."/>
            <person name="Suzuki Y."/>
            <person name="Arimoto A."/>
            <person name="Ishii H."/>
            <person name="Satoh N."/>
            <person name="Nishiyama T."/>
            <person name="Hasebe M."/>
            <person name="Maruyama T."/>
            <person name="Minagawa J."/>
            <person name="Obokata J."/>
            <person name="Shigenobu S."/>
        </authorList>
    </citation>
    <scope>NUCLEOTIDE SEQUENCE [LARGE SCALE GENOMIC DNA]</scope>
</reference>
<evidence type="ECO:0000256" key="1">
    <source>
        <dbReference type="SAM" id="MobiDB-lite"/>
    </source>
</evidence>
<accession>A0AAV3Y395</accession>